<sequence length="206" mass="22267">MNAWILVGGTLTDTPELRRRRETPPALVIAADGGVRHASLLQVEPTLWVGDFDSSDGLDVRNVERVTVPRDKNFTDAELALHHAREAGATHVTFWGAFGGRLDHTLALVLLALRSAEEGLDVELHSGDESAVPLLARVDVRAVLGQIVSIVAVDDLAGLTLRGVRWPLTDAHVKRGSGHTVSNEASDRVVTATLTRGRALLTQRWS</sequence>
<keyword evidence="2" id="KW-0547">Nucleotide-binding</keyword>
<dbReference type="SMART" id="SM00983">
    <property type="entry name" value="TPK_B1_binding"/>
    <property type="match status" value="1"/>
</dbReference>
<dbReference type="CDD" id="cd07995">
    <property type="entry name" value="TPK"/>
    <property type="match status" value="1"/>
</dbReference>
<dbReference type="Pfam" id="PF04265">
    <property type="entry name" value="TPK_B1_binding"/>
    <property type="match status" value="1"/>
</dbReference>
<dbReference type="SUPFAM" id="SSF63999">
    <property type="entry name" value="Thiamin pyrophosphokinase, catalytic domain"/>
    <property type="match status" value="1"/>
</dbReference>
<dbReference type="GO" id="GO:0004788">
    <property type="term" value="F:thiamine diphosphokinase activity"/>
    <property type="evidence" value="ECO:0007669"/>
    <property type="project" value="UniProtKB-UniRule"/>
</dbReference>
<dbReference type="EC" id="2.7.6.2" evidence="5"/>
<dbReference type="Pfam" id="PF04263">
    <property type="entry name" value="TPK_catalytic"/>
    <property type="match status" value="1"/>
</dbReference>
<protein>
    <recommendedName>
        <fullName evidence="5">Thiamine diphosphokinase</fullName>
        <ecNumber evidence="5">2.7.6.2</ecNumber>
    </recommendedName>
</protein>
<dbReference type="InterPro" id="IPR006282">
    <property type="entry name" value="Thi_PPkinase"/>
</dbReference>
<dbReference type="OrthoDB" id="1678571at2"/>
<dbReference type="SUPFAM" id="SSF63862">
    <property type="entry name" value="Thiamin pyrophosphokinase, substrate-binding domain"/>
    <property type="match status" value="1"/>
</dbReference>
<feature type="domain" description="Thiamin pyrophosphokinase thiamin-binding" evidence="6">
    <location>
        <begin position="131"/>
        <end position="200"/>
    </location>
</feature>
<dbReference type="Gene3D" id="3.40.50.10240">
    <property type="entry name" value="Thiamin pyrophosphokinase, catalytic domain"/>
    <property type="match status" value="1"/>
</dbReference>
<dbReference type="PANTHER" id="PTHR41299">
    <property type="entry name" value="THIAMINE PYROPHOSPHOKINASE"/>
    <property type="match status" value="1"/>
</dbReference>
<organism evidence="7 8">
    <name type="scientific">Deinococcus yavapaiensis KR-236</name>
    <dbReference type="NCBI Taxonomy" id="694435"/>
    <lineage>
        <taxon>Bacteria</taxon>
        <taxon>Thermotogati</taxon>
        <taxon>Deinococcota</taxon>
        <taxon>Deinococci</taxon>
        <taxon>Deinococcales</taxon>
        <taxon>Deinococcaceae</taxon>
        <taxon>Deinococcus</taxon>
    </lineage>
</organism>
<dbReference type="NCBIfam" id="TIGR01378">
    <property type="entry name" value="thi_PPkinase"/>
    <property type="match status" value="1"/>
</dbReference>
<dbReference type="Proteomes" id="UP000248326">
    <property type="component" value="Unassembled WGS sequence"/>
</dbReference>
<keyword evidence="3 7" id="KW-0418">Kinase</keyword>
<dbReference type="PANTHER" id="PTHR41299:SF1">
    <property type="entry name" value="THIAMINE PYROPHOSPHOKINASE"/>
    <property type="match status" value="1"/>
</dbReference>
<dbReference type="InterPro" id="IPR036759">
    <property type="entry name" value="TPK_catalytic_sf"/>
</dbReference>
<evidence type="ECO:0000313" key="8">
    <source>
        <dbReference type="Proteomes" id="UP000248326"/>
    </source>
</evidence>
<dbReference type="GO" id="GO:0030975">
    <property type="term" value="F:thiamine binding"/>
    <property type="evidence" value="ECO:0007669"/>
    <property type="project" value="InterPro"/>
</dbReference>
<dbReference type="EMBL" id="QJSX01000011">
    <property type="protein sequence ID" value="PYE52849.1"/>
    <property type="molecule type" value="Genomic_DNA"/>
</dbReference>
<evidence type="ECO:0000256" key="3">
    <source>
        <dbReference type="ARBA" id="ARBA00022777"/>
    </source>
</evidence>
<evidence type="ECO:0000256" key="2">
    <source>
        <dbReference type="ARBA" id="ARBA00022741"/>
    </source>
</evidence>
<evidence type="ECO:0000256" key="1">
    <source>
        <dbReference type="ARBA" id="ARBA00022679"/>
    </source>
</evidence>
<evidence type="ECO:0000256" key="4">
    <source>
        <dbReference type="ARBA" id="ARBA00022840"/>
    </source>
</evidence>
<dbReference type="InterPro" id="IPR053149">
    <property type="entry name" value="TPK"/>
</dbReference>
<dbReference type="InterPro" id="IPR036371">
    <property type="entry name" value="TPK_B1-bd_sf"/>
</dbReference>
<keyword evidence="4" id="KW-0067">ATP-binding</keyword>
<dbReference type="RefSeq" id="WP_110887436.1">
    <property type="nucleotide sequence ID" value="NZ_QJSX01000011.1"/>
</dbReference>
<dbReference type="InterPro" id="IPR007373">
    <property type="entry name" value="Thiamin_PyroPKinase_B1-bd"/>
</dbReference>
<name>A0A318S732_9DEIO</name>
<evidence type="ECO:0000313" key="7">
    <source>
        <dbReference type="EMBL" id="PYE52849.1"/>
    </source>
</evidence>
<keyword evidence="1" id="KW-0808">Transferase</keyword>
<dbReference type="GO" id="GO:0006772">
    <property type="term" value="P:thiamine metabolic process"/>
    <property type="evidence" value="ECO:0007669"/>
    <property type="project" value="UniProtKB-UniRule"/>
</dbReference>
<reference evidence="7 8" key="1">
    <citation type="submission" date="2018-06" db="EMBL/GenBank/DDBJ databases">
        <title>Genomic Encyclopedia of Type Strains, Phase IV (KMG-IV): sequencing the most valuable type-strain genomes for metagenomic binning, comparative biology and taxonomic classification.</title>
        <authorList>
            <person name="Goeker M."/>
        </authorList>
    </citation>
    <scope>NUCLEOTIDE SEQUENCE [LARGE SCALE GENOMIC DNA]</scope>
    <source>
        <strain evidence="7 8">DSM 18048</strain>
    </source>
</reference>
<dbReference type="GO" id="GO:0005524">
    <property type="term" value="F:ATP binding"/>
    <property type="evidence" value="ECO:0007669"/>
    <property type="project" value="UniProtKB-KW"/>
</dbReference>
<dbReference type="GO" id="GO:0016301">
    <property type="term" value="F:kinase activity"/>
    <property type="evidence" value="ECO:0007669"/>
    <property type="project" value="UniProtKB-KW"/>
</dbReference>
<dbReference type="GO" id="GO:0009229">
    <property type="term" value="P:thiamine diphosphate biosynthetic process"/>
    <property type="evidence" value="ECO:0007669"/>
    <property type="project" value="InterPro"/>
</dbReference>
<gene>
    <name evidence="7" type="ORF">DES52_11119</name>
</gene>
<keyword evidence="8" id="KW-1185">Reference proteome</keyword>
<dbReference type="InterPro" id="IPR007371">
    <property type="entry name" value="TPK_catalytic"/>
</dbReference>
<evidence type="ECO:0000256" key="5">
    <source>
        <dbReference type="NCBIfam" id="TIGR01378"/>
    </source>
</evidence>
<evidence type="ECO:0000259" key="6">
    <source>
        <dbReference type="SMART" id="SM00983"/>
    </source>
</evidence>
<accession>A0A318S732</accession>
<dbReference type="AlphaFoldDB" id="A0A318S732"/>
<proteinExistence type="predicted"/>
<comment type="caution">
    <text evidence="7">The sequence shown here is derived from an EMBL/GenBank/DDBJ whole genome shotgun (WGS) entry which is preliminary data.</text>
</comment>